<evidence type="ECO:0000256" key="2">
    <source>
        <dbReference type="SAM" id="MobiDB-lite"/>
    </source>
</evidence>
<proteinExistence type="predicted"/>
<dbReference type="Pfam" id="PF23232">
    <property type="entry name" value="AAA_lid_13"/>
    <property type="match status" value="1"/>
</dbReference>
<gene>
    <name evidence="5" type="ORF">CLUP02_09748</name>
</gene>
<feature type="compositionally biased region" description="Polar residues" evidence="2">
    <location>
        <begin position="1057"/>
        <end position="1082"/>
    </location>
</feature>
<feature type="region of interest" description="Disordered" evidence="2">
    <location>
        <begin position="928"/>
        <end position="950"/>
    </location>
</feature>
<evidence type="ECO:0000313" key="6">
    <source>
        <dbReference type="Proteomes" id="UP000830671"/>
    </source>
</evidence>
<dbReference type="InterPro" id="IPR056599">
    <property type="entry name" value="AAA_lid_fung"/>
</dbReference>
<dbReference type="GeneID" id="73343736"/>
<organism evidence="5 6">
    <name type="scientific">Colletotrichum lupini</name>
    <dbReference type="NCBI Taxonomy" id="145971"/>
    <lineage>
        <taxon>Eukaryota</taxon>
        <taxon>Fungi</taxon>
        <taxon>Dikarya</taxon>
        <taxon>Ascomycota</taxon>
        <taxon>Pezizomycotina</taxon>
        <taxon>Sordariomycetes</taxon>
        <taxon>Hypocreomycetidae</taxon>
        <taxon>Glomerellales</taxon>
        <taxon>Glomerellaceae</taxon>
        <taxon>Colletotrichum</taxon>
        <taxon>Colletotrichum acutatum species complex</taxon>
    </lineage>
</organism>
<feature type="domain" description="AAA+ ATPase lid" evidence="4">
    <location>
        <begin position="790"/>
        <end position="889"/>
    </location>
</feature>
<dbReference type="SUPFAM" id="SSF52540">
    <property type="entry name" value="P-loop containing nucleoside triphosphate hydrolases"/>
    <property type="match status" value="1"/>
</dbReference>
<reference evidence="5" key="1">
    <citation type="journal article" date="2021" name="Mol. Plant Microbe Interact.">
        <title>Complete Genome Sequence of the Plant-Pathogenic Fungus Colletotrichum lupini.</title>
        <authorList>
            <person name="Baroncelli R."/>
            <person name="Pensec F."/>
            <person name="Da Lio D."/>
            <person name="Boufleur T."/>
            <person name="Vicente I."/>
            <person name="Sarrocco S."/>
            <person name="Picot A."/>
            <person name="Baraldi E."/>
            <person name="Sukno S."/>
            <person name="Thon M."/>
            <person name="Le Floch G."/>
        </authorList>
    </citation>
    <scope>NUCLEOTIDE SEQUENCE</scope>
    <source>
        <strain evidence="5">IMI 504893</strain>
    </source>
</reference>
<feature type="compositionally biased region" description="Low complexity" evidence="2">
    <location>
        <begin position="132"/>
        <end position="148"/>
    </location>
</feature>
<feature type="compositionally biased region" description="Low complexity" evidence="2">
    <location>
        <begin position="970"/>
        <end position="997"/>
    </location>
</feature>
<evidence type="ECO:0000259" key="4">
    <source>
        <dbReference type="Pfam" id="PF23232"/>
    </source>
</evidence>
<dbReference type="PANTHER" id="PTHR46411:SF2">
    <property type="entry name" value="AAA+ ATPASE DOMAIN-CONTAINING PROTEIN"/>
    <property type="match status" value="1"/>
</dbReference>
<accession>A0A9Q8SVC6</accession>
<dbReference type="Pfam" id="PF22942">
    <property type="entry name" value="DUF7025"/>
    <property type="match status" value="1"/>
</dbReference>
<dbReference type="AlphaFoldDB" id="A0A9Q8SVC6"/>
<evidence type="ECO:0000259" key="3">
    <source>
        <dbReference type="Pfam" id="PF22942"/>
    </source>
</evidence>
<sequence>MSAVGEDHDGTGDTMESTVENVTGINVNGPEQVDAELLRPRVKERIESSLGSLKAMENRLRNLSRKVESIESGDEMASIEMTMQQHQEDYSRLQVSLETLRPNIQDENADGRRLQSPATRGRSRRRSGHPGSGSIRSSSSQSSRGSVSTTDSYYRSGICTPKLNYGPWLEIASDSRGHEYFAIDIPSNEPTRVELQATKDFQRQQHDLHRQAISIVPDQAQLPERIRVNSNRLMRFILSAAEEGISRPINSKQSLHILRPFKVLLTLGGRLQNLINILESARKLQQDASEEEYLAQLNDDSLETVLDELVAADPSHDPPTDIRELTAYILDLRCLQEFMQKTLQPQVERITNMTEPIRFSELWYIFPEGSLIISRDHRVLQKVWKVMGRGGGRWSRSRPGFEIPLTNDFNHFFIECFCLDFNGDRFVPVWQSFTISDFEGVQDIMNLLVVPIKVAERDHSWNLPLLEPGIVTSPEEVSISRSEAKKLAAMGREAPKSAFEHAERIDSEVIVDMAKALEEVPTWLTVPEHRMKAPNTAGELAPVFNKRGSAALRDTDTGSQTFIFSERRKWRQWETVIYTPSGDDQLLLPNRVFAFILRNRKWACLPIVHDIRGNDLLLPISNPPEPWDDLELPTGHKELVQSLISSHFSQDTSRRMHLDLAGGLSYCYMACLVWERLRQPNALLRPTTGLCYLLHAVIWASSHMKLSQNYKRYFVWLTLGIAYYFSMKQIYSLPRELPPTCNGMLWYPVEVFLRVLEYYEGILFLTTNRVGTFDEAFKSRIHMSLYYPPLSEHQTARIWISHIRKVKANGVQIDEQEVRKFAKQIWIIQGLPERGPVWNGRQIRNAFQSAIALAGYHTQTGQQIHLTVENFRRVGEVSDQFSRYIYKTKLSQTDADLNRSFGIRRDEFGRDPGTRPAAPWVDSQVVDPFLPANSAPQPQRPNVQFGGSTQAAGIQAVAQDPFHQSAYSASPWQTTTQPHQQQHQQQSHQGFLQQQPSSAQIQVPSQQMFPPQQGVQPQIHQQSQPTYPQTGLVAGSVPNNYEQQTPRPLPQLAEYGTTHQPASHTQMPGNPNFQGPTGSSPW</sequence>
<feature type="compositionally biased region" description="Polar residues" evidence="2">
    <location>
        <begin position="1037"/>
        <end position="1046"/>
    </location>
</feature>
<dbReference type="EMBL" id="CP019477">
    <property type="protein sequence ID" value="UQC84252.1"/>
    <property type="molecule type" value="Genomic_DNA"/>
</dbReference>
<dbReference type="PANTHER" id="PTHR46411">
    <property type="entry name" value="FAMILY ATPASE, PUTATIVE-RELATED"/>
    <property type="match status" value="1"/>
</dbReference>
<dbReference type="InterPro" id="IPR027417">
    <property type="entry name" value="P-loop_NTPase"/>
</dbReference>
<protein>
    <submittedName>
        <fullName evidence="5">Uncharacterized protein</fullName>
    </submittedName>
</protein>
<dbReference type="InterPro" id="IPR054289">
    <property type="entry name" value="DUF7025"/>
</dbReference>
<keyword evidence="6" id="KW-1185">Reference proteome</keyword>
<dbReference type="Proteomes" id="UP000830671">
    <property type="component" value="Chromosome 5"/>
</dbReference>
<feature type="compositionally biased region" description="Polar residues" evidence="2">
    <location>
        <begin position="998"/>
        <end position="1009"/>
    </location>
</feature>
<feature type="region of interest" description="Disordered" evidence="2">
    <location>
        <begin position="968"/>
        <end position="1082"/>
    </location>
</feature>
<keyword evidence="1" id="KW-0175">Coiled coil</keyword>
<evidence type="ECO:0000313" key="5">
    <source>
        <dbReference type="EMBL" id="UQC84252.1"/>
    </source>
</evidence>
<dbReference type="RefSeq" id="XP_049145870.1">
    <property type="nucleotide sequence ID" value="XM_049288726.1"/>
</dbReference>
<feature type="domain" description="DUF7025" evidence="3">
    <location>
        <begin position="356"/>
        <end position="455"/>
    </location>
</feature>
<feature type="compositionally biased region" description="Low complexity" evidence="2">
    <location>
        <begin position="1010"/>
        <end position="1025"/>
    </location>
</feature>
<dbReference type="KEGG" id="clup:CLUP02_09748"/>
<name>A0A9Q8SVC6_9PEZI</name>
<feature type="compositionally biased region" description="Polar residues" evidence="2">
    <location>
        <begin position="934"/>
        <end position="950"/>
    </location>
</feature>
<feature type="region of interest" description="Disordered" evidence="2">
    <location>
        <begin position="102"/>
        <end position="153"/>
    </location>
</feature>
<evidence type="ECO:0000256" key="1">
    <source>
        <dbReference type="SAM" id="Coils"/>
    </source>
</evidence>
<feature type="coiled-coil region" evidence="1">
    <location>
        <begin position="46"/>
        <end position="73"/>
    </location>
</feature>